<dbReference type="EMBL" id="SATR01000232">
    <property type="protein sequence ID" value="TFH88895.1"/>
    <property type="molecule type" value="Genomic_DNA"/>
</dbReference>
<organism evidence="2 3">
    <name type="scientific">Vibrio ouci</name>
    <dbReference type="NCBI Taxonomy" id="2499078"/>
    <lineage>
        <taxon>Bacteria</taxon>
        <taxon>Pseudomonadati</taxon>
        <taxon>Pseudomonadota</taxon>
        <taxon>Gammaproteobacteria</taxon>
        <taxon>Vibrionales</taxon>
        <taxon>Vibrionaceae</taxon>
        <taxon>Vibrio</taxon>
    </lineage>
</organism>
<dbReference type="PROSITE" id="PS51186">
    <property type="entry name" value="GNAT"/>
    <property type="match status" value="1"/>
</dbReference>
<reference evidence="2 3" key="1">
    <citation type="submission" date="2019-01" db="EMBL/GenBank/DDBJ databases">
        <title>Vibrio BEI176 sp. nov, a marine bacterium isolated from China: eastern marignal seas.</title>
        <authorList>
            <person name="Li B."/>
        </authorList>
    </citation>
    <scope>NUCLEOTIDE SEQUENCE [LARGE SCALE GENOMIC DNA]</scope>
    <source>
        <strain evidence="2 3">BEI176</strain>
    </source>
</reference>
<protein>
    <submittedName>
        <fullName evidence="2">GNAT family N-acetyltransferase</fullName>
    </submittedName>
</protein>
<dbReference type="OrthoDB" id="359414at2"/>
<accession>A0A4Y8W8L1</accession>
<gene>
    <name evidence="2" type="ORF">ELS82_25370</name>
</gene>
<dbReference type="Pfam" id="PF00583">
    <property type="entry name" value="Acetyltransf_1"/>
    <property type="match status" value="1"/>
</dbReference>
<dbReference type="SUPFAM" id="SSF55729">
    <property type="entry name" value="Acyl-CoA N-acyltransferases (Nat)"/>
    <property type="match status" value="1"/>
</dbReference>
<proteinExistence type="predicted"/>
<dbReference type="InterPro" id="IPR016181">
    <property type="entry name" value="Acyl_CoA_acyltransferase"/>
</dbReference>
<dbReference type="InterPro" id="IPR000182">
    <property type="entry name" value="GNAT_dom"/>
</dbReference>
<sequence length="166" mass="18288">MRCNLKVRAVIESDWDSILRIQAEVYHDGVLEELDVLKSKSIVSPTSCFVFESNDGDIAGYLLSHPWDSPIPPKLFEPLVMVSGNRQFFIHDMAVSATAQNKGVGRLLTNRVFELTKKMGINKISLVAVQGAAGYWSTLGFSALESSDISPVYGEDAVFMEMLISA</sequence>
<comment type="caution">
    <text evidence="2">The sequence shown here is derived from an EMBL/GenBank/DDBJ whole genome shotgun (WGS) entry which is preliminary data.</text>
</comment>
<feature type="domain" description="N-acetyltransferase" evidence="1">
    <location>
        <begin position="5"/>
        <end position="165"/>
    </location>
</feature>
<evidence type="ECO:0000313" key="2">
    <source>
        <dbReference type="EMBL" id="TFH88895.1"/>
    </source>
</evidence>
<dbReference type="AlphaFoldDB" id="A0A4Y8W8L1"/>
<keyword evidence="3" id="KW-1185">Reference proteome</keyword>
<dbReference type="GO" id="GO:0016747">
    <property type="term" value="F:acyltransferase activity, transferring groups other than amino-acyl groups"/>
    <property type="evidence" value="ECO:0007669"/>
    <property type="project" value="InterPro"/>
</dbReference>
<dbReference type="Proteomes" id="UP000297753">
    <property type="component" value="Unassembled WGS sequence"/>
</dbReference>
<evidence type="ECO:0000259" key="1">
    <source>
        <dbReference type="PROSITE" id="PS51186"/>
    </source>
</evidence>
<dbReference type="Gene3D" id="3.40.630.30">
    <property type="match status" value="1"/>
</dbReference>
<evidence type="ECO:0000313" key="3">
    <source>
        <dbReference type="Proteomes" id="UP000297753"/>
    </source>
</evidence>
<keyword evidence="2" id="KW-0808">Transferase</keyword>
<dbReference type="CDD" id="cd04301">
    <property type="entry name" value="NAT_SF"/>
    <property type="match status" value="1"/>
</dbReference>
<name>A0A4Y8W8L1_9VIBR</name>